<keyword evidence="7 10" id="KW-0408">Iron</keyword>
<proteinExistence type="inferred from homology"/>
<dbReference type="Pfam" id="PF06969">
    <property type="entry name" value="HemN_C"/>
    <property type="match status" value="1"/>
</dbReference>
<dbReference type="NCBIfam" id="TIGR00539">
    <property type="entry name" value="hemN_rel"/>
    <property type="match status" value="1"/>
</dbReference>
<keyword evidence="5 10" id="KW-0949">S-adenosyl-L-methionine</keyword>
<accession>A0A8J6TQN2</accession>
<dbReference type="GO" id="GO:0004109">
    <property type="term" value="F:coproporphyrinogen oxidase activity"/>
    <property type="evidence" value="ECO:0007669"/>
    <property type="project" value="InterPro"/>
</dbReference>
<dbReference type="SUPFAM" id="SSF102114">
    <property type="entry name" value="Radical SAM enzymes"/>
    <property type="match status" value="1"/>
</dbReference>
<gene>
    <name evidence="12" type="primary">hemW</name>
    <name evidence="12" type="ORF">H8D96_06365</name>
</gene>
<reference evidence="12 13" key="1">
    <citation type="submission" date="2020-08" db="EMBL/GenBank/DDBJ databases">
        <title>Bridging the membrane lipid divide: bacteria of the FCB group superphylum have the potential to synthesize archaeal ether lipids.</title>
        <authorList>
            <person name="Villanueva L."/>
            <person name="Von Meijenfeldt F.A.B."/>
            <person name="Westbye A.B."/>
            <person name="Yadav S."/>
            <person name="Hopmans E.C."/>
            <person name="Dutilh B.E."/>
            <person name="Sinninghe Damste J.S."/>
        </authorList>
    </citation>
    <scope>NUCLEOTIDE SEQUENCE [LARGE SCALE GENOMIC DNA]</scope>
    <source>
        <strain evidence="12">NIOZ-UU17</strain>
    </source>
</reference>
<comment type="subcellular location">
    <subcellularLocation>
        <location evidence="10">Cytoplasm</location>
    </subcellularLocation>
</comment>
<evidence type="ECO:0000313" key="13">
    <source>
        <dbReference type="Proteomes" id="UP000605201"/>
    </source>
</evidence>
<evidence type="ECO:0000256" key="1">
    <source>
        <dbReference type="ARBA" id="ARBA00001966"/>
    </source>
</evidence>
<evidence type="ECO:0000313" key="12">
    <source>
        <dbReference type="EMBL" id="MBC8431527.1"/>
    </source>
</evidence>
<dbReference type="PROSITE" id="PS51918">
    <property type="entry name" value="RADICAL_SAM"/>
    <property type="match status" value="1"/>
</dbReference>
<dbReference type="AlphaFoldDB" id="A0A8J6TQN2"/>
<dbReference type="InterPro" id="IPR013785">
    <property type="entry name" value="Aldolase_TIM"/>
</dbReference>
<evidence type="ECO:0000256" key="4">
    <source>
        <dbReference type="ARBA" id="ARBA00022617"/>
    </source>
</evidence>
<dbReference type="InterPro" id="IPR034505">
    <property type="entry name" value="Coproporphyrinogen-III_oxidase"/>
</dbReference>
<dbReference type="Gene3D" id="3.20.20.70">
    <property type="entry name" value="Aldolase class I"/>
    <property type="match status" value="1"/>
</dbReference>
<dbReference type="GO" id="GO:0006779">
    <property type="term" value="P:porphyrin-containing compound biosynthetic process"/>
    <property type="evidence" value="ECO:0007669"/>
    <property type="project" value="InterPro"/>
</dbReference>
<evidence type="ECO:0000256" key="6">
    <source>
        <dbReference type="ARBA" id="ARBA00022723"/>
    </source>
</evidence>
<dbReference type="GO" id="GO:0046872">
    <property type="term" value="F:metal ion binding"/>
    <property type="evidence" value="ECO:0007669"/>
    <property type="project" value="UniProtKB-UniRule"/>
</dbReference>
<dbReference type="SFLD" id="SFLDG01065">
    <property type="entry name" value="anaerobic_coproporphyrinogen-I"/>
    <property type="match status" value="1"/>
</dbReference>
<dbReference type="SFLD" id="SFLDF00288">
    <property type="entry name" value="HemN-like__clustered_with_nucl"/>
    <property type="match status" value="1"/>
</dbReference>
<dbReference type="GO" id="GO:0005737">
    <property type="term" value="C:cytoplasm"/>
    <property type="evidence" value="ECO:0007669"/>
    <property type="project" value="UniProtKB-SubCell"/>
</dbReference>
<dbReference type="SMART" id="SM00729">
    <property type="entry name" value="Elp3"/>
    <property type="match status" value="1"/>
</dbReference>
<name>A0A8J6TQN2_9BACT</name>
<dbReference type="SFLD" id="SFLDG01082">
    <property type="entry name" value="B12-binding_domain_containing"/>
    <property type="match status" value="1"/>
</dbReference>
<evidence type="ECO:0000256" key="2">
    <source>
        <dbReference type="ARBA" id="ARBA00006100"/>
    </source>
</evidence>
<dbReference type="PANTHER" id="PTHR13932">
    <property type="entry name" value="COPROPORPHYRINIGEN III OXIDASE"/>
    <property type="match status" value="1"/>
</dbReference>
<dbReference type="InterPro" id="IPR010723">
    <property type="entry name" value="HemN_C"/>
</dbReference>
<keyword evidence="10" id="KW-0004">4Fe-4S</keyword>
<dbReference type="EMBL" id="JACNIG010000152">
    <property type="protein sequence ID" value="MBC8431527.1"/>
    <property type="molecule type" value="Genomic_DNA"/>
</dbReference>
<keyword evidence="9 10" id="KW-0143">Chaperone</keyword>
<sequence>MYVHIPFCLQKCSYCDFYSITDPSLHQAFLDALMIEMNLKSGFALTFDSLYIGGGTPSVFGAETIGRIIEAAHRSFNILKDAEITLEVNPDTITPEKLEGFRRGGVNRINIGVQSYNPENLNFLGRLHSHSNADIAGKWAREAGFENICLDLIYGIPGQAIKAWVADLERALSFAPEHLSCYLLTYEPGTPLDASRQKGRFHPLNDDKISDLFTSTIEFLAARGYAQYEMSNFARIDSDSTETPGFEQNRSRHNRKYWLFAPYLGLGPASHSFTEPERFWNQPDVPDYINELAAGRLPPSGREMLSRSQLMMEAIYLGLRQTEGIRTEAFEEKFAVDFQRQFSDTLEGLEEKGLIRSTQNRCALTHKGMLFLASITSMLADQV</sequence>
<evidence type="ECO:0000256" key="8">
    <source>
        <dbReference type="ARBA" id="ARBA00023014"/>
    </source>
</evidence>
<comment type="function">
    <text evidence="10">Probably acts as a heme chaperone, transferring heme to an unknown acceptor. Binds one molecule of heme per monomer, possibly covalently. Binds 1 [4Fe-4S] cluster. The cluster is coordinated with 3 cysteines and an exchangeable S-adenosyl-L-methionine.</text>
</comment>
<dbReference type="SFLD" id="SFLDS00029">
    <property type="entry name" value="Radical_SAM"/>
    <property type="match status" value="1"/>
</dbReference>
<dbReference type="SFLD" id="SFLDF00562">
    <property type="entry name" value="HemN-like__clustered_with_heat"/>
    <property type="match status" value="1"/>
</dbReference>
<evidence type="ECO:0000259" key="11">
    <source>
        <dbReference type="PROSITE" id="PS51918"/>
    </source>
</evidence>
<evidence type="ECO:0000256" key="5">
    <source>
        <dbReference type="ARBA" id="ARBA00022691"/>
    </source>
</evidence>
<evidence type="ECO:0000256" key="3">
    <source>
        <dbReference type="ARBA" id="ARBA00017228"/>
    </source>
</evidence>
<evidence type="ECO:0000256" key="9">
    <source>
        <dbReference type="ARBA" id="ARBA00023186"/>
    </source>
</evidence>
<dbReference type="InterPro" id="IPR007197">
    <property type="entry name" value="rSAM"/>
</dbReference>
<dbReference type="Proteomes" id="UP000605201">
    <property type="component" value="Unassembled WGS sequence"/>
</dbReference>
<keyword evidence="10" id="KW-0963">Cytoplasm</keyword>
<dbReference type="InterPro" id="IPR004559">
    <property type="entry name" value="HemW-like"/>
</dbReference>
<comment type="cofactor">
    <cofactor evidence="1">
        <name>[4Fe-4S] cluster</name>
        <dbReference type="ChEBI" id="CHEBI:49883"/>
    </cofactor>
</comment>
<feature type="domain" description="Radical SAM core" evidence="11">
    <location>
        <begin position="1"/>
        <end position="229"/>
    </location>
</feature>
<keyword evidence="4 10" id="KW-0349">Heme</keyword>
<organism evidence="12 13">
    <name type="scientific">Candidatus Desulfatibia vada</name>
    <dbReference type="NCBI Taxonomy" id="2841696"/>
    <lineage>
        <taxon>Bacteria</taxon>
        <taxon>Pseudomonadati</taxon>
        <taxon>Thermodesulfobacteriota</taxon>
        <taxon>Desulfobacteria</taxon>
        <taxon>Desulfobacterales</taxon>
        <taxon>Desulfobacterales incertae sedis</taxon>
        <taxon>Candidatus Desulfatibia</taxon>
    </lineage>
</organism>
<dbReference type="Pfam" id="PF04055">
    <property type="entry name" value="Radical_SAM"/>
    <property type="match status" value="1"/>
</dbReference>
<evidence type="ECO:0000256" key="7">
    <source>
        <dbReference type="ARBA" id="ARBA00023004"/>
    </source>
</evidence>
<dbReference type="CDD" id="cd01335">
    <property type="entry name" value="Radical_SAM"/>
    <property type="match status" value="1"/>
</dbReference>
<comment type="caution">
    <text evidence="12">The sequence shown here is derived from an EMBL/GenBank/DDBJ whole genome shotgun (WGS) entry which is preliminary data.</text>
</comment>
<evidence type="ECO:0000256" key="10">
    <source>
        <dbReference type="RuleBase" id="RU364116"/>
    </source>
</evidence>
<keyword evidence="8 10" id="KW-0411">Iron-sulfur</keyword>
<comment type="similarity">
    <text evidence="2">Belongs to the anaerobic coproporphyrinogen-III oxidase family. HemW subfamily.</text>
</comment>
<dbReference type="GO" id="GO:0051539">
    <property type="term" value="F:4 iron, 4 sulfur cluster binding"/>
    <property type="evidence" value="ECO:0007669"/>
    <property type="project" value="UniProtKB-UniRule"/>
</dbReference>
<keyword evidence="6 10" id="KW-0479">Metal-binding</keyword>
<dbReference type="PANTHER" id="PTHR13932:SF5">
    <property type="entry name" value="RADICAL S-ADENOSYL METHIONINE DOMAIN-CONTAINING PROTEIN 1, MITOCHONDRIAL"/>
    <property type="match status" value="1"/>
</dbReference>
<dbReference type="InterPro" id="IPR006638">
    <property type="entry name" value="Elp3/MiaA/NifB-like_rSAM"/>
</dbReference>
<dbReference type="InterPro" id="IPR058240">
    <property type="entry name" value="rSAM_sf"/>
</dbReference>
<protein>
    <recommendedName>
        <fullName evidence="3 10">Heme chaperone HemW</fullName>
    </recommendedName>
</protein>